<feature type="domain" description="Ig-like" evidence="2">
    <location>
        <begin position="34"/>
        <end position="106"/>
    </location>
</feature>
<keyword evidence="1" id="KW-0732">Signal</keyword>
<dbReference type="Pfam" id="PF13585">
    <property type="entry name" value="CHU_C"/>
    <property type="match status" value="1"/>
</dbReference>
<keyword evidence="4" id="KW-1185">Reference proteome</keyword>
<dbReference type="InterPro" id="IPR026341">
    <property type="entry name" value="T9SS_type_B"/>
</dbReference>
<dbReference type="RefSeq" id="WP_194105806.1">
    <property type="nucleotide sequence ID" value="NZ_JADFFM010000001.1"/>
</dbReference>
<evidence type="ECO:0000313" key="3">
    <source>
        <dbReference type="EMBL" id="MBE9666447.1"/>
    </source>
</evidence>
<dbReference type="Proteomes" id="UP000632774">
    <property type="component" value="Unassembled WGS sequence"/>
</dbReference>
<dbReference type="Gene3D" id="2.60.40.10">
    <property type="entry name" value="Immunoglobulins"/>
    <property type="match status" value="3"/>
</dbReference>
<reference evidence="3 4" key="1">
    <citation type="submission" date="2020-10" db="EMBL/GenBank/DDBJ databases">
        <title>Mucilaginibacter mali sp. nov., isolated from rhizosphere soil of apple orchard.</title>
        <authorList>
            <person name="Lee J.-S."/>
            <person name="Kim H.S."/>
            <person name="Kim J.-S."/>
        </authorList>
    </citation>
    <scope>NUCLEOTIDE SEQUENCE [LARGE SCALE GENOMIC DNA]</scope>
    <source>
        <strain evidence="3 4">KCTC 23157</strain>
    </source>
</reference>
<evidence type="ECO:0000259" key="2">
    <source>
        <dbReference type="PROSITE" id="PS50835"/>
    </source>
</evidence>
<dbReference type="InterPro" id="IPR007110">
    <property type="entry name" value="Ig-like_dom"/>
</dbReference>
<dbReference type="PROSITE" id="PS50835">
    <property type="entry name" value="IG_LIKE"/>
    <property type="match status" value="1"/>
</dbReference>
<gene>
    <name evidence="3" type="ORF">IRJ18_08760</name>
</gene>
<proteinExistence type="predicted"/>
<dbReference type="InterPro" id="IPR036179">
    <property type="entry name" value="Ig-like_dom_sf"/>
</dbReference>
<dbReference type="InterPro" id="IPR013783">
    <property type="entry name" value="Ig-like_fold"/>
</dbReference>
<feature type="chain" id="PRO_5045873296" evidence="1">
    <location>
        <begin position="25"/>
        <end position="549"/>
    </location>
</feature>
<comment type="caution">
    <text evidence="3">The sequence shown here is derived from an EMBL/GenBank/DDBJ whole genome shotgun (WGS) entry which is preliminary data.</text>
</comment>
<evidence type="ECO:0000313" key="4">
    <source>
        <dbReference type="Proteomes" id="UP000632774"/>
    </source>
</evidence>
<protein>
    <submittedName>
        <fullName evidence="3">Gliding motility-associated C-terminal domain-containing protein</fullName>
    </submittedName>
</protein>
<dbReference type="SUPFAM" id="SSF48726">
    <property type="entry name" value="Immunoglobulin"/>
    <property type="match status" value="1"/>
</dbReference>
<evidence type="ECO:0000256" key="1">
    <source>
        <dbReference type="SAM" id="SignalP"/>
    </source>
</evidence>
<sequence length="549" mass="57549">MKKLRFSIILIFNCCLISLFTNQAALCFTIYAGPTVSIVADKTVICTGSSITFTATTTGAGNATVFQWYINGRPVSSNTKVFNQSGLNDQDKITCGITNTGDPSVTGEIVSNTIVVSTGSILTPILTLEQTITSPCSLTFTAKPTNPGTLPIYQWTRNGIPVGSNSAIYVDNNPVTGAVITCKLTNTTTCSVAATATKSITAMAGAGTLIVSLETQSSRTVCTGTPISFKAVTNFDDAGMTYDWKVNGASIGVTTQTYESSILKDKDQVSCTVTAPGNCLANPSVTSNPSIVNIVQETIPVVTITADTYATCAGTPVHFTVHAAPLINPTYRWLVNGSGVGTNDPEVTISTLKNGDKVTCTVNNQSGCSTQITGPPVSVVIYDAPIISFDNNPTINIGGQVALNPVITGNAVNYSWTPATGLSSTTTANIVASPPFTTTYQLLATNDKGCTSTASVTVTVISNVNPINVFTPNGDGVNDTWKMPELLAYPNCVVDVFNRYGQAVFHSIGYGKPWDGTNNGTKLPAGTYFYMIDTKDGSAKISGSITIVR</sequence>
<organism evidence="3 4">
    <name type="scientific">Mucilaginibacter boryungensis</name>
    <dbReference type="NCBI Taxonomy" id="768480"/>
    <lineage>
        <taxon>Bacteria</taxon>
        <taxon>Pseudomonadati</taxon>
        <taxon>Bacteroidota</taxon>
        <taxon>Sphingobacteriia</taxon>
        <taxon>Sphingobacteriales</taxon>
        <taxon>Sphingobacteriaceae</taxon>
        <taxon>Mucilaginibacter</taxon>
    </lineage>
</organism>
<accession>A0ABR9XGC8</accession>
<dbReference type="EMBL" id="JADFFM010000001">
    <property type="protein sequence ID" value="MBE9666447.1"/>
    <property type="molecule type" value="Genomic_DNA"/>
</dbReference>
<dbReference type="NCBIfam" id="TIGR04131">
    <property type="entry name" value="Bac_Flav_CTERM"/>
    <property type="match status" value="1"/>
</dbReference>
<name>A0ABR9XGC8_9SPHI</name>
<feature type="signal peptide" evidence="1">
    <location>
        <begin position="1"/>
        <end position="24"/>
    </location>
</feature>